<evidence type="ECO:0000313" key="3">
    <source>
        <dbReference type="Proteomes" id="UP000006051"/>
    </source>
</evidence>
<dbReference type="Proteomes" id="UP000006051">
    <property type="component" value="Chromosome"/>
</dbReference>
<proteinExistence type="predicted"/>
<dbReference type="HOGENOM" id="CLU_2168419_0_0_10"/>
<sequence>MQRKIVTLAFLLGVISCGKDYEEKTYFSPSPNEGMQKLKIVENDYYDGVHVRVYDTEDIDGEEVYVAPYVDEDDFKKFYKKHMEMKKEYENLKKRYDIMVAEYMKLVNKQ</sequence>
<dbReference type="KEGG" id="orh:Ornrh_1073"/>
<dbReference type="RefSeq" id="WP_014790859.1">
    <property type="nucleotide sequence ID" value="NC_018016.1"/>
</dbReference>
<feature type="coiled-coil region" evidence="1">
    <location>
        <begin position="75"/>
        <end position="109"/>
    </location>
</feature>
<dbReference type="EMBL" id="CP003283">
    <property type="protein sequence ID" value="AFL97264.1"/>
    <property type="molecule type" value="Genomic_DNA"/>
</dbReference>
<dbReference type="GeneID" id="71569345"/>
<keyword evidence="1" id="KW-0175">Coiled coil</keyword>
<gene>
    <name evidence="2" type="ordered locus">Ornrh_1073</name>
</gene>
<dbReference type="PROSITE" id="PS51257">
    <property type="entry name" value="PROKAR_LIPOPROTEIN"/>
    <property type="match status" value="1"/>
</dbReference>
<protein>
    <submittedName>
        <fullName evidence="2">Uncharacterized protein</fullName>
    </submittedName>
</protein>
<evidence type="ECO:0000313" key="2">
    <source>
        <dbReference type="EMBL" id="AFL97264.1"/>
    </source>
</evidence>
<keyword evidence="3" id="KW-1185">Reference proteome</keyword>
<dbReference type="GeneID" id="97257761"/>
<dbReference type="AlphaFoldDB" id="I3ZZY0"/>
<dbReference type="STRING" id="867902.Ornrh_1073"/>
<name>I3ZZY0_ORNRL</name>
<reference evidence="2 3" key="1">
    <citation type="submission" date="2012-06" db="EMBL/GenBank/DDBJ databases">
        <title>The complete genome of Ornithobacterium rhinotracheale DSM 15997.</title>
        <authorList>
            <consortium name="US DOE Joint Genome Institute (JGI-PGF)"/>
            <person name="Lucas S."/>
            <person name="Copeland A."/>
            <person name="Lapidus A."/>
            <person name="Goodwin L."/>
            <person name="Pitluck S."/>
            <person name="Peters L."/>
            <person name="Mikhailova N."/>
            <person name="Teshima H."/>
            <person name="Kyrpides N."/>
            <person name="Mavromatis K."/>
            <person name="Pagani I."/>
            <person name="Ivanova N."/>
            <person name="Ovchinnikova G."/>
            <person name="Zeytun A."/>
            <person name="Detter J.C."/>
            <person name="Han C."/>
            <person name="Land M."/>
            <person name="Hauser L."/>
            <person name="Markowitz V."/>
            <person name="Cheng J.-F."/>
            <person name="Hugenholtz P."/>
            <person name="Woyke T."/>
            <person name="Wu D."/>
            <person name="Lang E."/>
            <person name="Kopitz M."/>
            <person name="Brambilla E."/>
            <person name="Klenk H.-P."/>
            <person name="Eisen J.A."/>
        </authorList>
    </citation>
    <scope>NUCLEOTIDE SEQUENCE [LARGE SCALE GENOMIC DNA]</scope>
    <source>
        <strain evidence="3">ATCC 51463 / DSM 15997 / CCUG 23171 / LMG 9086</strain>
    </source>
</reference>
<accession>I3ZZY0</accession>
<evidence type="ECO:0000256" key="1">
    <source>
        <dbReference type="SAM" id="Coils"/>
    </source>
</evidence>
<organism evidence="2 3">
    <name type="scientific">Ornithobacterium rhinotracheale (strain ATCC 51463 / DSM 15997 / CCUG 23171 / CIP 104009 / LMG 9086)</name>
    <dbReference type="NCBI Taxonomy" id="867902"/>
    <lineage>
        <taxon>Bacteria</taxon>
        <taxon>Pseudomonadati</taxon>
        <taxon>Bacteroidota</taxon>
        <taxon>Flavobacteriia</taxon>
        <taxon>Flavobacteriales</taxon>
        <taxon>Weeksellaceae</taxon>
        <taxon>Ornithobacterium</taxon>
    </lineage>
</organism>